<dbReference type="InterPro" id="IPR001638">
    <property type="entry name" value="Solute-binding_3/MltF_N"/>
</dbReference>
<gene>
    <name evidence="3" type="ORF">SAMN02910315_01127</name>
</gene>
<keyword evidence="1" id="KW-0732">Signal</keyword>
<dbReference type="PANTHER" id="PTHR35936">
    <property type="entry name" value="MEMBRANE-BOUND LYTIC MUREIN TRANSGLYCOSYLASE F"/>
    <property type="match status" value="1"/>
</dbReference>
<evidence type="ECO:0000259" key="2">
    <source>
        <dbReference type="SMART" id="SM00062"/>
    </source>
</evidence>
<name>A0A1G5W3P3_9EURY</name>
<feature type="domain" description="Solute-binding protein family 3/N-terminal" evidence="2">
    <location>
        <begin position="46"/>
        <end position="269"/>
    </location>
</feature>
<dbReference type="RefSeq" id="WP_149731698.1">
    <property type="nucleotide sequence ID" value="NZ_FMXB01000007.1"/>
</dbReference>
<dbReference type="PANTHER" id="PTHR35936:SF34">
    <property type="entry name" value="ABC TRANSPORTER EXTRACELLULAR-BINDING PROTEIN YCKB-RELATED"/>
    <property type="match status" value="1"/>
</dbReference>
<dbReference type="Proteomes" id="UP000323439">
    <property type="component" value="Unassembled WGS sequence"/>
</dbReference>
<evidence type="ECO:0000256" key="1">
    <source>
        <dbReference type="ARBA" id="ARBA00022729"/>
    </source>
</evidence>
<organism evidence="3 4">
    <name type="scientific">Methanobrevibacter millerae</name>
    <dbReference type="NCBI Taxonomy" id="230361"/>
    <lineage>
        <taxon>Archaea</taxon>
        <taxon>Methanobacteriati</taxon>
        <taxon>Methanobacteriota</taxon>
        <taxon>Methanomada group</taxon>
        <taxon>Methanobacteria</taxon>
        <taxon>Methanobacteriales</taxon>
        <taxon>Methanobacteriaceae</taxon>
        <taxon>Methanobrevibacter</taxon>
    </lineage>
</organism>
<dbReference type="SMART" id="SM00062">
    <property type="entry name" value="PBPb"/>
    <property type="match status" value="1"/>
</dbReference>
<dbReference type="CDD" id="cd00996">
    <property type="entry name" value="PBP2_AatB_like"/>
    <property type="match status" value="1"/>
</dbReference>
<dbReference type="Pfam" id="PF00497">
    <property type="entry name" value="SBP_bac_3"/>
    <property type="match status" value="1"/>
</dbReference>
<reference evidence="3 4" key="1">
    <citation type="submission" date="2016-10" db="EMBL/GenBank/DDBJ databases">
        <authorList>
            <person name="Varghese N."/>
            <person name="Submissions S."/>
        </authorList>
    </citation>
    <scope>NUCLEOTIDE SEQUENCE [LARGE SCALE GENOMIC DNA]</scope>
    <source>
        <strain evidence="3 4">DSM 16643</strain>
    </source>
</reference>
<sequence>MNKKILPILALLIIFLTVSTAHAGIFDFLDGNNSNTHSNVTNDNSTFVIGVNLEFPPFEYRINNGEIGGFDIDVAKEVCRRNNWTFQTVQIINWDSKEVELNSGEIDCIWSAFTMNNRENDYTWSDPYFNNTQVLVVKSNSNISSIDDLKGKTVEIQMGSSGADVLKEQDKSIVDTLKIQEVHDFNTAFMDLKSEGCDAVLVDVGLANYKIAENPNEFKVLDKPLSDEQYGIGFKKGNTELKDQVQKTLDEMFKDGTIDKIAANYSDYKIKEFLIYPK</sequence>
<dbReference type="SUPFAM" id="SSF53850">
    <property type="entry name" value="Periplasmic binding protein-like II"/>
    <property type="match status" value="1"/>
</dbReference>
<protein>
    <submittedName>
        <fullName evidence="3">Polar amino acid transport system substrate-binding protein</fullName>
    </submittedName>
</protein>
<evidence type="ECO:0000313" key="3">
    <source>
        <dbReference type="EMBL" id="SDA52660.1"/>
    </source>
</evidence>
<dbReference type="Gene3D" id="3.40.190.10">
    <property type="entry name" value="Periplasmic binding protein-like II"/>
    <property type="match status" value="2"/>
</dbReference>
<evidence type="ECO:0000313" key="4">
    <source>
        <dbReference type="Proteomes" id="UP000323439"/>
    </source>
</evidence>
<dbReference type="OrthoDB" id="30671at2157"/>
<keyword evidence="4" id="KW-1185">Reference proteome</keyword>
<dbReference type="AlphaFoldDB" id="A0A1G5W3P3"/>
<accession>A0A1G5W3P3</accession>
<proteinExistence type="predicted"/>
<dbReference type="EMBL" id="FMXB01000007">
    <property type="protein sequence ID" value="SDA52660.1"/>
    <property type="molecule type" value="Genomic_DNA"/>
</dbReference>